<dbReference type="Pfam" id="PF07963">
    <property type="entry name" value="N_methyl"/>
    <property type="match status" value="1"/>
</dbReference>
<dbReference type="PANTHER" id="PTHR30093">
    <property type="entry name" value="GENERAL SECRETION PATHWAY PROTEIN G"/>
    <property type="match status" value="1"/>
</dbReference>
<dbReference type="AlphaFoldDB" id="A0A517ZAZ2"/>
<gene>
    <name evidence="3" type="primary">xcpT_39</name>
    <name evidence="3" type="ORF">Mal4_39450</name>
</gene>
<dbReference type="Pfam" id="PF07596">
    <property type="entry name" value="SBP_bac_10"/>
    <property type="match status" value="1"/>
</dbReference>
<evidence type="ECO:0000313" key="4">
    <source>
        <dbReference type="Proteomes" id="UP000320496"/>
    </source>
</evidence>
<keyword evidence="4" id="KW-1185">Reference proteome</keyword>
<dbReference type="NCBIfam" id="TIGR04294">
    <property type="entry name" value="pre_pil_HX9DG"/>
    <property type="match status" value="1"/>
</dbReference>
<evidence type="ECO:0000259" key="2">
    <source>
        <dbReference type="Pfam" id="PF07596"/>
    </source>
</evidence>
<organism evidence="3 4">
    <name type="scientific">Maioricimonas rarisocia</name>
    <dbReference type="NCBI Taxonomy" id="2528026"/>
    <lineage>
        <taxon>Bacteria</taxon>
        <taxon>Pseudomonadati</taxon>
        <taxon>Planctomycetota</taxon>
        <taxon>Planctomycetia</taxon>
        <taxon>Planctomycetales</taxon>
        <taxon>Planctomycetaceae</taxon>
        <taxon>Maioricimonas</taxon>
    </lineage>
</organism>
<dbReference type="Proteomes" id="UP000320496">
    <property type="component" value="Chromosome"/>
</dbReference>
<dbReference type="InterPro" id="IPR011453">
    <property type="entry name" value="DUF1559"/>
</dbReference>
<dbReference type="PROSITE" id="PS00409">
    <property type="entry name" value="PROKAR_NTER_METHYL"/>
    <property type="match status" value="1"/>
</dbReference>
<dbReference type="Gene3D" id="3.30.700.10">
    <property type="entry name" value="Glycoprotein, Type 4 Pilin"/>
    <property type="match status" value="1"/>
</dbReference>
<keyword evidence="1" id="KW-0812">Transmembrane</keyword>
<dbReference type="EMBL" id="CP036275">
    <property type="protein sequence ID" value="QDU39599.1"/>
    <property type="molecule type" value="Genomic_DNA"/>
</dbReference>
<name>A0A517ZAZ2_9PLAN</name>
<feature type="transmembrane region" description="Helical" evidence="1">
    <location>
        <begin position="12"/>
        <end position="34"/>
    </location>
</feature>
<accession>A0A517ZAZ2</accession>
<dbReference type="KEGG" id="mri:Mal4_39450"/>
<feature type="domain" description="DUF1559" evidence="2">
    <location>
        <begin position="35"/>
        <end position="307"/>
    </location>
</feature>
<dbReference type="SUPFAM" id="SSF54523">
    <property type="entry name" value="Pili subunits"/>
    <property type="match status" value="1"/>
</dbReference>
<dbReference type="RefSeq" id="WP_145370768.1">
    <property type="nucleotide sequence ID" value="NZ_CP036275.1"/>
</dbReference>
<dbReference type="NCBIfam" id="TIGR02532">
    <property type="entry name" value="IV_pilin_GFxxxE"/>
    <property type="match status" value="1"/>
</dbReference>
<evidence type="ECO:0000256" key="1">
    <source>
        <dbReference type="SAM" id="Phobius"/>
    </source>
</evidence>
<protein>
    <submittedName>
        <fullName evidence="3">Type II secretion system protein G</fullName>
    </submittedName>
</protein>
<evidence type="ECO:0000313" key="3">
    <source>
        <dbReference type="EMBL" id="QDU39599.1"/>
    </source>
</evidence>
<dbReference type="OrthoDB" id="267520at2"/>
<proteinExistence type="predicted"/>
<keyword evidence="1" id="KW-0472">Membrane</keyword>
<dbReference type="PANTHER" id="PTHR30093:SF2">
    <property type="entry name" value="TYPE II SECRETION SYSTEM PROTEIN H"/>
    <property type="match status" value="1"/>
</dbReference>
<keyword evidence="1" id="KW-1133">Transmembrane helix</keyword>
<dbReference type="InterPro" id="IPR012902">
    <property type="entry name" value="N_methyl_site"/>
</dbReference>
<dbReference type="InterPro" id="IPR045584">
    <property type="entry name" value="Pilin-like"/>
</dbReference>
<reference evidence="3 4" key="1">
    <citation type="submission" date="2019-02" db="EMBL/GenBank/DDBJ databases">
        <title>Deep-cultivation of Planctomycetes and their phenomic and genomic characterization uncovers novel biology.</title>
        <authorList>
            <person name="Wiegand S."/>
            <person name="Jogler M."/>
            <person name="Boedeker C."/>
            <person name="Pinto D."/>
            <person name="Vollmers J."/>
            <person name="Rivas-Marin E."/>
            <person name="Kohn T."/>
            <person name="Peeters S.H."/>
            <person name="Heuer A."/>
            <person name="Rast P."/>
            <person name="Oberbeckmann S."/>
            <person name="Bunk B."/>
            <person name="Jeske O."/>
            <person name="Meyerdierks A."/>
            <person name="Storesund J.E."/>
            <person name="Kallscheuer N."/>
            <person name="Luecker S."/>
            <person name="Lage O.M."/>
            <person name="Pohl T."/>
            <person name="Merkel B.J."/>
            <person name="Hornburger P."/>
            <person name="Mueller R.-W."/>
            <person name="Bruemmer F."/>
            <person name="Labrenz M."/>
            <person name="Spormann A.M."/>
            <person name="Op den Camp H."/>
            <person name="Overmann J."/>
            <person name="Amann R."/>
            <person name="Jetten M.S.M."/>
            <person name="Mascher T."/>
            <person name="Medema M.H."/>
            <person name="Devos D.P."/>
            <person name="Kaster A.-K."/>
            <person name="Ovreas L."/>
            <person name="Rohde M."/>
            <person name="Galperin M.Y."/>
            <person name="Jogler C."/>
        </authorList>
    </citation>
    <scope>NUCLEOTIDE SEQUENCE [LARGE SCALE GENOMIC DNA]</scope>
    <source>
        <strain evidence="3 4">Mal4</strain>
    </source>
</reference>
<dbReference type="InterPro" id="IPR027558">
    <property type="entry name" value="Pre_pil_HX9DG_C"/>
</dbReference>
<sequence>MRRRVRRRSGFTLIELLVVIAIIAILIALLLPAVQQAREAARRAQCKNNVRQVALALHNYESTHSTFPMGWAHDTENGMGRGHLGCFTNPSSGSSIGRSPWTVLVLPFLEQTAIYNEYDHNFDVNWVLRAAYAGSRVNEDVWLRSVAPYKCPSDPRHAGQENILNYLGVAGGGEYSCWGTWQLTDTVNVRGLDDDGILYFCSRTRMAHVTDGTSNTFLLGESKYPMSREQDPSSAQDNWVAWASAGMAWRTVPQSAICATARDQINTEYGSLSHSYMQRVFGSYHVGGCHFAMADGSVHFLSENIDIRLYHSLGQRADGLPLGGLP</sequence>